<dbReference type="SUPFAM" id="SSF57850">
    <property type="entry name" value="RING/U-box"/>
    <property type="match status" value="1"/>
</dbReference>
<dbReference type="GO" id="GO:0044695">
    <property type="term" value="C:Dsc E3 ubiquitin ligase complex"/>
    <property type="evidence" value="ECO:0007669"/>
    <property type="project" value="TreeGrafter"/>
</dbReference>
<evidence type="ECO:0000256" key="20">
    <source>
        <dbReference type="SAM" id="Coils"/>
    </source>
</evidence>
<dbReference type="Pfam" id="PF12678">
    <property type="entry name" value="zf-rbx1"/>
    <property type="match status" value="1"/>
</dbReference>
<dbReference type="SMART" id="SM00744">
    <property type="entry name" value="RINGv"/>
    <property type="match status" value="1"/>
</dbReference>
<keyword evidence="20" id="KW-0175">Coiled coil</keyword>
<evidence type="ECO:0000313" key="25">
    <source>
        <dbReference type="EMBL" id="TKA23516.1"/>
    </source>
</evidence>
<comment type="subcellular location">
    <subcellularLocation>
        <location evidence="2">Endomembrane system</location>
        <topology evidence="2">Multi-pass membrane protein</topology>
    </subcellularLocation>
</comment>
<keyword evidence="8 23" id="KW-0732">Signal</keyword>
<evidence type="ECO:0000256" key="13">
    <source>
        <dbReference type="ARBA" id="ARBA00023136"/>
    </source>
</evidence>
<evidence type="ECO:0000256" key="9">
    <source>
        <dbReference type="ARBA" id="ARBA00022771"/>
    </source>
</evidence>
<evidence type="ECO:0000256" key="5">
    <source>
        <dbReference type="ARBA" id="ARBA00022679"/>
    </source>
</evidence>
<feature type="domain" description="RING-type" evidence="24">
    <location>
        <begin position="804"/>
        <end position="864"/>
    </location>
</feature>
<dbReference type="FunFam" id="3.30.40.10:FF:000626">
    <property type="entry name" value="Transmembrane ubiquitin ligase 1"/>
    <property type="match status" value="1"/>
</dbReference>
<feature type="compositionally biased region" description="Low complexity" evidence="21">
    <location>
        <begin position="521"/>
        <end position="532"/>
    </location>
</feature>
<evidence type="ECO:0000256" key="3">
    <source>
        <dbReference type="ARBA" id="ARBA00004906"/>
    </source>
</evidence>
<evidence type="ECO:0000256" key="8">
    <source>
        <dbReference type="ARBA" id="ARBA00022729"/>
    </source>
</evidence>
<evidence type="ECO:0000256" key="14">
    <source>
        <dbReference type="ARBA" id="ARBA00056116"/>
    </source>
</evidence>
<gene>
    <name evidence="25" type="ORF">B0A50_07094</name>
</gene>
<dbReference type="GO" id="GO:0043161">
    <property type="term" value="P:proteasome-mediated ubiquitin-dependent protein catabolic process"/>
    <property type="evidence" value="ECO:0007669"/>
    <property type="project" value="TreeGrafter"/>
</dbReference>
<evidence type="ECO:0000256" key="15">
    <source>
        <dbReference type="ARBA" id="ARBA00063126"/>
    </source>
</evidence>
<organism evidence="25 26">
    <name type="scientific">Salinomyces thailandicus</name>
    <dbReference type="NCBI Taxonomy" id="706561"/>
    <lineage>
        <taxon>Eukaryota</taxon>
        <taxon>Fungi</taxon>
        <taxon>Dikarya</taxon>
        <taxon>Ascomycota</taxon>
        <taxon>Pezizomycotina</taxon>
        <taxon>Dothideomycetes</taxon>
        <taxon>Dothideomycetidae</taxon>
        <taxon>Mycosphaerellales</taxon>
        <taxon>Teratosphaeriaceae</taxon>
        <taxon>Salinomyces</taxon>
    </lineage>
</organism>
<evidence type="ECO:0000259" key="24">
    <source>
        <dbReference type="PROSITE" id="PS50089"/>
    </source>
</evidence>
<evidence type="ECO:0000256" key="10">
    <source>
        <dbReference type="ARBA" id="ARBA00022786"/>
    </source>
</evidence>
<dbReference type="Proteomes" id="UP000308549">
    <property type="component" value="Unassembled WGS sequence"/>
</dbReference>
<feature type="transmembrane region" description="Helical" evidence="22">
    <location>
        <begin position="462"/>
        <end position="483"/>
    </location>
</feature>
<dbReference type="UniPathway" id="UPA00143"/>
<evidence type="ECO:0000256" key="12">
    <source>
        <dbReference type="ARBA" id="ARBA00022989"/>
    </source>
</evidence>
<dbReference type="InterPro" id="IPR001841">
    <property type="entry name" value="Znf_RING"/>
</dbReference>
<protein>
    <recommendedName>
        <fullName evidence="16">DSC E3 ubiquitin ligase complex subunit A</fullName>
        <ecNumber evidence="4">2.3.2.27</ecNumber>
    </recommendedName>
    <alternativeName>
        <fullName evidence="17">Defective for SREBP cleavage protein A</fullName>
    </alternativeName>
    <alternativeName>
        <fullName evidence="18">RING-type E3 ubiquitin transferase dscA</fullName>
    </alternativeName>
</protein>
<evidence type="ECO:0000256" key="7">
    <source>
        <dbReference type="ARBA" id="ARBA00022723"/>
    </source>
</evidence>
<feature type="coiled-coil region" evidence="20">
    <location>
        <begin position="489"/>
        <end position="516"/>
    </location>
</feature>
<keyword evidence="12 22" id="KW-1133">Transmembrane helix</keyword>
<dbReference type="EC" id="2.3.2.27" evidence="4"/>
<keyword evidence="5" id="KW-0808">Transferase</keyword>
<dbReference type="InterPro" id="IPR050731">
    <property type="entry name" value="HRD1_E3_ubiq-ligases"/>
</dbReference>
<keyword evidence="7" id="KW-0479">Metal-binding</keyword>
<evidence type="ECO:0000256" key="16">
    <source>
        <dbReference type="ARBA" id="ARBA00071072"/>
    </source>
</evidence>
<dbReference type="PROSITE" id="PS50089">
    <property type="entry name" value="ZF_RING_2"/>
    <property type="match status" value="1"/>
</dbReference>
<dbReference type="GO" id="GO:0016567">
    <property type="term" value="P:protein ubiquitination"/>
    <property type="evidence" value="ECO:0007669"/>
    <property type="project" value="UniProtKB-UniPathway"/>
</dbReference>
<dbReference type="GO" id="GO:0008270">
    <property type="term" value="F:zinc ion binding"/>
    <property type="evidence" value="ECO:0007669"/>
    <property type="project" value="UniProtKB-KW"/>
</dbReference>
<evidence type="ECO:0000256" key="23">
    <source>
        <dbReference type="SAM" id="SignalP"/>
    </source>
</evidence>
<dbReference type="GO" id="GO:0061630">
    <property type="term" value="F:ubiquitin protein ligase activity"/>
    <property type="evidence" value="ECO:0007669"/>
    <property type="project" value="UniProtKB-EC"/>
</dbReference>
<dbReference type="OrthoDB" id="9984778at2759"/>
<keyword evidence="6 22" id="KW-0812">Transmembrane</keyword>
<evidence type="ECO:0000256" key="22">
    <source>
        <dbReference type="SAM" id="Phobius"/>
    </source>
</evidence>
<evidence type="ECO:0000256" key="2">
    <source>
        <dbReference type="ARBA" id="ARBA00004127"/>
    </source>
</evidence>
<dbReference type="Gene3D" id="3.30.40.10">
    <property type="entry name" value="Zinc/RING finger domain, C3HC4 (zinc finger)"/>
    <property type="match status" value="1"/>
</dbReference>
<dbReference type="InterPro" id="IPR013083">
    <property type="entry name" value="Znf_RING/FYVE/PHD"/>
</dbReference>
<evidence type="ECO:0000256" key="4">
    <source>
        <dbReference type="ARBA" id="ARBA00012483"/>
    </source>
</evidence>
<feature type="transmembrane region" description="Helical" evidence="22">
    <location>
        <begin position="430"/>
        <end position="456"/>
    </location>
</feature>
<dbReference type="PANTHER" id="PTHR22763">
    <property type="entry name" value="RING ZINC FINGER PROTEIN"/>
    <property type="match status" value="1"/>
</dbReference>
<dbReference type="PANTHER" id="PTHR22763:SF162">
    <property type="entry name" value="TRANSMEMBRANE E3 UBIQUITIN-PROTEIN LIGASE 1"/>
    <property type="match status" value="1"/>
</dbReference>
<feature type="region of interest" description="Disordered" evidence="21">
    <location>
        <begin position="517"/>
        <end position="559"/>
    </location>
</feature>
<keyword evidence="13 22" id="KW-0472">Membrane</keyword>
<evidence type="ECO:0000256" key="11">
    <source>
        <dbReference type="ARBA" id="ARBA00022833"/>
    </source>
</evidence>
<dbReference type="SMART" id="SM00184">
    <property type="entry name" value="RING"/>
    <property type="match status" value="1"/>
</dbReference>
<evidence type="ECO:0000256" key="21">
    <source>
        <dbReference type="SAM" id="MobiDB-lite"/>
    </source>
</evidence>
<name>A0A4U0TNW6_9PEZI</name>
<dbReference type="InterPro" id="IPR021319">
    <property type="entry name" value="DUF2921"/>
</dbReference>
<keyword evidence="11" id="KW-0862">Zinc</keyword>
<evidence type="ECO:0000256" key="19">
    <source>
        <dbReference type="PROSITE-ProRule" id="PRU00175"/>
    </source>
</evidence>
<evidence type="ECO:0000256" key="1">
    <source>
        <dbReference type="ARBA" id="ARBA00000900"/>
    </source>
</evidence>
<comment type="catalytic activity">
    <reaction evidence="1">
        <text>S-ubiquitinyl-[E2 ubiquitin-conjugating enzyme]-L-cysteine + [acceptor protein]-L-lysine = [E2 ubiquitin-conjugating enzyme]-L-cysteine + N(6)-ubiquitinyl-[acceptor protein]-L-lysine.</text>
        <dbReference type="EC" id="2.3.2.27"/>
    </reaction>
</comment>
<feature type="transmembrane region" description="Helical" evidence="22">
    <location>
        <begin position="393"/>
        <end position="409"/>
    </location>
</feature>
<feature type="transmembrane region" description="Helical" evidence="22">
    <location>
        <begin position="617"/>
        <end position="635"/>
    </location>
</feature>
<feature type="region of interest" description="Disordered" evidence="21">
    <location>
        <begin position="762"/>
        <end position="794"/>
    </location>
</feature>
<keyword evidence="9 19" id="KW-0863">Zinc-finger</keyword>
<dbReference type="InterPro" id="IPR011016">
    <property type="entry name" value="Znf_RING-CH"/>
</dbReference>
<comment type="pathway">
    <text evidence="3">Protein modification; protein ubiquitination.</text>
</comment>
<dbReference type="Pfam" id="PF11145">
    <property type="entry name" value="DUF2921"/>
    <property type="match status" value="2"/>
</dbReference>
<evidence type="ECO:0000313" key="26">
    <source>
        <dbReference type="Proteomes" id="UP000308549"/>
    </source>
</evidence>
<comment type="caution">
    <text evidence="25">The sequence shown here is derived from an EMBL/GenBank/DDBJ whole genome shotgun (WGS) entry which is preliminary data.</text>
</comment>
<proteinExistence type="predicted"/>
<feature type="signal peptide" evidence="23">
    <location>
        <begin position="1"/>
        <end position="25"/>
    </location>
</feature>
<evidence type="ECO:0000256" key="18">
    <source>
        <dbReference type="ARBA" id="ARBA00082128"/>
    </source>
</evidence>
<evidence type="ECO:0000256" key="6">
    <source>
        <dbReference type="ARBA" id="ARBA00022692"/>
    </source>
</evidence>
<reference evidence="25 26" key="1">
    <citation type="submission" date="2017-03" db="EMBL/GenBank/DDBJ databases">
        <title>Genomes of endolithic fungi from Antarctica.</title>
        <authorList>
            <person name="Coleine C."/>
            <person name="Masonjones S."/>
            <person name="Stajich J.E."/>
        </authorList>
    </citation>
    <scope>NUCLEOTIDE SEQUENCE [LARGE SCALE GENOMIC DNA]</scope>
    <source>
        <strain evidence="25 26">CCFEE 6315</strain>
    </source>
</reference>
<dbReference type="EMBL" id="NAJL01000054">
    <property type="protein sequence ID" value="TKA23516.1"/>
    <property type="molecule type" value="Genomic_DNA"/>
</dbReference>
<feature type="compositionally biased region" description="Low complexity" evidence="21">
    <location>
        <begin position="763"/>
        <end position="772"/>
    </location>
</feature>
<dbReference type="GO" id="GO:0012505">
    <property type="term" value="C:endomembrane system"/>
    <property type="evidence" value="ECO:0007669"/>
    <property type="project" value="UniProtKB-SubCell"/>
</dbReference>
<dbReference type="AlphaFoldDB" id="A0A4U0TNW6"/>
<comment type="function">
    <text evidence="14">Catalytic component of the DSC E3 ubiquitin ligase complex which is required for the srbA transcriptional activator proteolytic cleavage to release the soluble transcription factor from the membrane in low oxygen or sterol conditions. Required for growth during hypoxia and triazole drug susceptibility, as well as for virulence in a murine model of invasive pulmonary aspergillosis (IPA).</text>
</comment>
<accession>A0A4U0TNW6</accession>
<dbReference type="InterPro" id="IPR024766">
    <property type="entry name" value="Znf_RING_H2"/>
</dbReference>
<keyword evidence="26" id="KW-1185">Reference proteome</keyword>
<sequence>MAQDRRGIIIPLLIIGFIFFSPDPARSPASRFQERPTIEDAIAEEQRSLGVLQNSSYGDAIHSSTLNLTGLEPDRGYAWEALPRIRDRAAQQLEYALGDAGRQALEGELMDPDVSLYNNVTGFLHGQWVVSKAQEEVARPHLNLSSYAQEGRSGERHLSRFGRNITGSAGMVSIRFREREQPVHYSSAVDAYNATGIGAEMSLKDTSTGDEYELQLQGTYLPSLGQAIMTTTSEKYAGIFMLPHFALSQATFQEAKALLNDSISRTIERQKQGDTTALNPWAANVEASVANPFEHPSCELIVYLQQHEASGLPAAAVSSAFRPSALVSFLEHELRFPTGAFMPTAPEMRFSMLAFSPDCGYILESKGEPDFVPQEGRHLAGPKLEVLYRNGRHHLLVFTLALGAQIILLKRQMNEASTPSTRSRISFYSISILSLGDGFTTMTFLLISLFITGLWVNLMGTAFIAFVSVSFFGMRFIMDIWTVQAPERARRAREVAEEERQRRERLVAALERIRAERRARQATTPATTAEVPAHGDTMPNANAGADLPAAPHSDAQPVSESLPLPVTAQRPIDTGATPVFMPSDQDRLEPVAQTQTANPGTEPELRMSSFGSLYTKFYLLLLATLFISLNASSWPAGIRRVYFTSLALTYLSFWIPQIHRNVQRNCRHALNWEFVLGQSVLRLVPFAYFYGYEHNVLFAKRDYYSLTILAVWLWIQVVILGSQELVGPRWFVGKDWAPPAYDYHPVLREDEEGATMPIGFSEATASSAPTSPLVERPASLSSPTARRSSVAKESKPRGKRVFDCAICMQDLEVPVVDSGGSSDSTLTGGLLARRTYMVTPCRHIFHSNCLEGWMKYRLQCPICRETLPPL</sequence>
<keyword evidence="10" id="KW-0833">Ubl conjugation pathway</keyword>
<comment type="subunit">
    <text evidence="15">Component of the DSC E3 ubiquitin ligase complex composed of dscA, dscB, dscC and dscD.</text>
</comment>
<feature type="chain" id="PRO_5020707731" description="DSC E3 ubiquitin ligase complex subunit A" evidence="23">
    <location>
        <begin position="26"/>
        <end position="870"/>
    </location>
</feature>
<evidence type="ECO:0000256" key="17">
    <source>
        <dbReference type="ARBA" id="ARBA00077885"/>
    </source>
</evidence>